<dbReference type="Gene3D" id="3.10.100.10">
    <property type="entry name" value="Mannose-Binding Protein A, subunit A"/>
    <property type="match status" value="1"/>
</dbReference>
<evidence type="ECO:0000259" key="4">
    <source>
        <dbReference type="PROSITE" id="PS50041"/>
    </source>
</evidence>
<dbReference type="EMBL" id="CAXKWB010011231">
    <property type="protein sequence ID" value="CAL4100508.1"/>
    <property type="molecule type" value="Genomic_DNA"/>
</dbReference>
<evidence type="ECO:0000313" key="5">
    <source>
        <dbReference type="EMBL" id="CAL4100508.1"/>
    </source>
</evidence>
<name>A0AAV2QVI7_MEGNR</name>
<dbReference type="SMART" id="SM00034">
    <property type="entry name" value="CLECT"/>
    <property type="match status" value="1"/>
</dbReference>
<feature type="transmembrane region" description="Helical" evidence="3">
    <location>
        <begin position="135"/>
        <end position="160"/>
    </location>
</feature>
<keyword evidence="3" id="KW-0472">Membrane</keyword>
<evidence type="ECO:0000256" key="1">
    <source>
        <dbReference type="ARBA" id="ARBA00022989"/>
    </source>
</evidence>
<dbReference type="InterPro" id="IPR016187">
    <property type="entry name" value="CTDL_fold"/>
</dbReference>
<feature type="domain" description="C-type lectin" evidence="4">
    <location>
        <begin position="1"/>
        <end position="118"/>
    </location>
</feature>
<dbReference type="InterPro" id="IPR051527">
    <property type="entry name" value="KLR_subfamily_B"/>
</dbReference>
<keyword evidence="3" id="KW-0812">Transmembrane</keyword>
<accession>A0AAV2QVI7</accession>
<dbReference type="InterPro" id="IPR001304">
    <property type="entry name" value="C-type_lectin-like"/>
</dbReference>
<evidence type="ECO:0000256" key="3">
    <source>
        <dbReference type="SAM" id="Phobius"/>
    </source>
</evidence>
<evidence type="ECO:0000256" key="2">
    <source>
        <dbReference type="ARBA" id="ARBA00023157"/>
    </source>
</evidence>
<keyword evidence="1 3" id="KW-1133">Transmembrane helix</keyword>
<sequence length="195" mass="22347">GIECFKFSNGMQDWDRAQQDCNLQGDLLAVPSDMNKFLNYIKDHKPPYAQYYIGGRRDDTGEWKWHGGNGAVISGEYWNKDYLNPEPPFSQNKCTTVINGQNGIHKRYCSQFLNYICQHPVNKDSPPYEDIEECYTIPILATLIILLLFLIAGLSVFVYIERRRLQKSLSTNKASALPAKSLVRHDSENSLYGQM</sequence>
<dbReference type="GO" id="GO:0038023">
    <property type="term" value="F:signaling receptor activity"/>
    <property type="evidence" value="ECO:0007669"/>
    <property type="project" value="TreeGrafter"/>
</dbReference>
<organism evidence="5 6">
    <name type="scientific">Meganyctiphanes norvegica</name>
    <name type="common">Northern krill</name>
    <name type="synonym">Thysanopoda norvegica</name>
    <dbReference type="NCBI Taxonomy" id="48144"/>
    <lineage>
        <taxon>Eukaryota</taxon>
        <taxon>Metazoa</taxon>
        <taxon>Ecdysozoa</taxon>
        <taxon>Arthropoda</taxon>
        <taxon>Crustacea</taxon>
        <taxon>Multicrustacea</taxon>
        <taxon>Malacostraca</taxon>
        <taxon>Eumalacostraca</taxon>
        <taxon>Eucarida</taxon>
        <taxon>Euphausiacea</taxon>
        <taxon>Euphausiidae</taxon>
        <taxon>Meganyctiphanes</taxon>
    </lineage>
</organism>
<dbReference type="PROSITE" id="PS50041">
    <property type="entry name" value="C_TYPE_LECTIN_2"/>
    <property type="match status" value="1"/>
</dbReference>
<dbReference type="GO" id="GO:0009986">
    <property type="term" value="C:cell surface"/>
    <property type="evidence" value="ECO:0007669"/>
    <property type="project" value="TreeGrafter"/>
</dbReference>
<reference evidence="5 6" key="1">
    <citation type="submission" date="2024-05" db="EMBL/GenBank/DDBJ databases">
        <authorList>
            <person name="Wallberg A."/>
        </authorList>
    </citation>
    <scope>NUCLEOTIDE SEQUENCE [LARGE SCALE GENOMIC DNA]</scope>
</reference>
<gene>
    <name evidence="5" type="ORF">MNOR_LOCUS16816</name>
</gene>
<keyword evidence="2" id="KW-1015">Disulfide bond</keyword>
<dbReference type="InterPro" id="IPR016186">
    <property type="entry name" value="C-type_lectin-like/link_sf"/>
</dbReference>
<dbReference type="GO" id="GO:0005886">
    <property type="term" value="C:plasma membrane"/>
    <property type="evidence" value="ECO:0007669"/>
    <property type="project" value="TreeGrafter"/>
</dbReference>
<dbReference type="PANTHER" id="PTHR46784">
    <property type="entry name" value="KILLER CELL LECTIN-LIKE RECEPTOR SUBFAMILY B MEMBER 1"/>
    <property type="match status" value="1"/>
</dbReference>
<feature type="non-terminal residue" evidence="5">
    <location>
        <position position="1"/>
    </location>
</feature>
<dbReference type="SUPFAM" id="SSF56436">
    <property type="entry name" value="C-type lectin-like"/>
    <property type="match status" value="1"/>
</dbReference>
<dbReference type="Proteomes" id="UP001497623">
    <property type="component" value="Unassembled WGS sequence"/>
</dbReference>
<dbReference type="Pfam" id="PF00059">
    <property type="entry name" value="Lectin_C"/>
    <property type="match status" value="1"/>
</dbReference>
<comment type="caution">
    <text evidence="5">The sequence shown here is derived from an EMBL/GenBank/DDBJ whole genome shotgun (WGS) entry which is preliminary data.</text>
</comment>
<proteinExistence type="predicted"/>
<protein>
    <recommendedName>
        <fullName evidence="4">C-type lectin domain-containing protein</fullName>
    </recommendedName>
</protein>
<keyword evidence="6" id="KW-1185">Reference proteome</keyword>
<dbReference type="CDD" id="cd00037">
    <property type="entry name" value="CLECT"/>
    <property type="match status" value="1"/>
</dbReference>
<dbReference type="AlphaFoldDB" id="A0AAV2QVI7"/>
<evidence type="ECO:0000313" key="6">
    <source>
        <dbReference type="Proteomes" id="UP001497623"/>
    </source>
</evidence>
<dbReference type="PANTHER" id="PTHR46784:SF1">
    <property type="entry name" value="KILLER CELL LECTIN-LIKE RECEPTOR SUBFAMILY B MEMBER 1"/>
    <property type="match status" value="1"/>
</dbReference>